<protein>
    <recommendedName>
        <fullName evidence="3">Proteic killer suppression protein</fullName>
    </recommendedName>
</protein>
<sequence>MAVRLMARTKRLARLIRDDAMRQKELGASGNKRLRRRIGELRASSTEDALMACPGKWHRVPYDWPGCLAGTVTGDARIIVELREIGGEPAWLVLEIGHAYVH</sequence>
<evidence type="ECO:0008006" key="3">
    <source>
        <dbReference type="Google" id="ProtNLM"/>
    </source>
</evidence>
<evidence type="ECO:0000313" key="1">
    <source>
        <dbReference type="EMBL" id="SDB79903.1"/>
    </source>
</evidence>
<evidence type="ECO:0000313" key="2">
    <source>
        <dbReference type="Proteomes" id="UP000199086"/>
    </source>
</evidence>
<dbReference type="EMBL" id="FMYF01000001">
    <property type="protein sequence ID" value="SDB79903.1"/>
    <property type="molecule type" value="Genomic_DNA"/>
</dbReference>
<reference evidence="1 2" key="1">
    <citation type="submission" date="2016-06" db="EMBL/GenBank/DDBJ databases">
        <authorList>
            <person name="Olsen C.W."/>
            <person name="Carey S."/>
            <person name="Hinshaw L."/>
            <person name="Karasin A.I."/>
        </authorList>
    </citation>
    <scope>NUCLEOTIDE SEQUENCE [LARGE SCALE GENOMIC DNA]</scope>
    <source>
        <strain evidence="1 2">LZ-22</strain>
    </source>
</reference>
<dbReference type="RefSeq" id="WP_092605426.1">
    <property type="nucleotide sequence ID" value="NZ_FMYF01000001.1"/>
</dbReference>
<dbReference type="InterPro" id="IPR035093">
    <property type="entry name" value="RelE/ParE_toxin_dom_sf"/>
</dbReference>
<name>A0A1G6GDJ3_9ACTN</name>
<proteinExistence type="predicted"/>
<gene>
    <name evidence="1" type="ORF">GA0111570_101175</name>
</gene>
<organism evidence="1 2">
    <name type="scientific">Raineyella antarctica</name>
    <dbReference type="NCBI Taxonomy" id="1577474"/>
    <lineage>
        <taxon>Bacteria</taxon>
        <taxon>Bacillati</taxon>
        <taxon>Actinomycetota</taxon>
        <taxon>Actinomycetes</taxon>
        <taxon>Propionibacteriales</taxon>
        <taxon>Propionibacteriaceae</taxon>
        <taxon>Raineyella</taxon>
    </lineage>
</organism>
<keyword evidence="2" id="KW-1185">Reference proteome</keyword>
<dbReference type="Gene3D" id="3.30.2310.20">
    <property type="entry name" value="RelE-like"/>
    <property type="match status" value="1"/>
</dbReference>
<accession>A0A1G6GDJ3</accession>
<dbReference type="Proteomes" id="UP000199086">
    <property type="component" value="Unassembled WGS sequence"/>
</dbReference>
<dbReference type="AlphaFoldDB" id="A0A1G6GDJ3"/>